<dbReference type="Proteomes" id="UP001500393">
    <property type="component" value="Unassembled WGS sequence"/>
</dbReference>
<reference evidence="2 3" key="1">
    <citation type="journal article" date="2019" name="Int. J. Syst. Evol. Microbiol.">
        <title>The Global Catalogue of Microorganisms (GCM) 10K type strain sequencing project: providing services to taxonomists for standard genome sequencing and annotation.</title>
        <authorList>
            <consortium name="The Broad Institute Genomics Platform"/>
            <consortium name="The Broad Institute Genome Sequencing Center for Infectious Disease"/>
            <person name="Wu L."/>
            <person name="Ma J."/>
        </authorList>
    </citation>
    <scope>NUCLEOTIDE SEQUENCE [LARGE SCALE GENOMIC DNA]</scope>
    <source>
        <strain evidence="2 3">JCM 14969</strain>
    </source>
</reference>
<evidence type="ECO:0000313" key="2">
    <source>
        <dbReference type="EMBL" id="GAA1553774.1"/>
    </source>
</evidence>
<sequence>MARLPAHRGCLDRGEGALSVTRFLLSIAFFAVLAITVGFLLSGRDSFDWVLALGLFAVALAGEGLRLWLRRGRARSRQSSAT</sequence>
<accession>A0ABN2C9F2</accession>
<evidence type="ECO:0000256" key="1">
    <source>
        <dbReference type="SAM" id="Phobius"/>
    </source>
</evidence>
<keyword evidence="1" id="KW-0472">Membrane</keyword>
<feature type="transmembrane region" description="Helical" evidence="1">
    <location>
        <begin position="20"/>
        <end position="43"/>
    </location>
</feature>
<gene>
    <name evidence="2" type="ORF">GCM10009789_04050</name>
</gene>
<organism evidence="2 3">
    <name type="scientific">Kribbella sancticallisti</name>
    <dbReference type="NCBI Taxonomy" id="460087"/>
    <lineage>
        <taxon>Bacteria</taxon>
        <taxon>Bacillati</taxon>
        <taxon>Actinomycetota</taxon>
        <taxon>Actinomycetes</taxon>
        <taxon>Propionibacteriales</taxon>
        <taxon>Kribbellaceae</taxon>
        <taxon>Kribbella</taxon>
    </lineage>
</organism>
<comment type="caution">
    <text evidence="2">The sequence shown here is derived from an EMBL/GenBank/DDBJ whole genome shotgun (WGS) entry which is preliminary data.</text>
</comment>
<keyword evidence="1" id="KW-1133">Transmembrane helix</keyword>
<proteinExistence type="predicted"/>
<name>A0ABN2C9F2_9ACTN</name>
<keyword evidence="3" id="KW-1185">Reference proteome</keyword>
<dbReference type="EMBL" id="BAAAOS010000006">
    <property type="protein sequence ID" value="GAA1553774.1"/>
    <property type="molecule type" value="Genomic_DNA"/>
</dbReference>
<protein>
    <submittedName>
        <fullName evidence="2">Uncharacterized protein</fullName>
    </submittedName>
</protein>
<keyword evidence="1" id="KW-0812">Transmembrane</keyword>
<evidence type="ECO:0000313" key="3">
    <source>
        <dbReference type="Proteomes" id="UP001500393"/>
    </source>
</evidence>
<feature type="transmembrane region" description="Helical" evidence="1">
    <location>
        <begin position="49"/>
        <end position="69"/>
    </location>
</feature>